<keyword evidence="1" id="KW-0472">Membrane</keyword>
<feature type="transmembrane region" description="Helical" evidence="1">
    <location>
        <begin position="28"/>
        <end position="55"/>
    </location>
</feature>
<dbReference type="InParanoid" id="A0A0C2X107"/>
<organism evidence="2 3">
    <name type="scientific">Amanita muscaria (strain Koide BX008)</name>
    <dbReference type="NCBI Taxonomy" id="946122"/>
    <lineage>
        <taxon>Eukaryota</taxon>
        <taxon>Fungi</taxon>
        <taxon>Dikarya</taxon>
        <taxon>Basidiomycota</taxon>
        <taxon>Agaricomycotina</taxon>
        <taxon>Agaricomycetes</taxon>
        <taxon>Agaricomycetidae</taxon>
        <taxon>Agaricales</taxon>
        <taxon>Pluteineae</taxon>
        <taxon>Amanitaceae</taxon>
        <taxon>Amanita</taxon>
    </lineage>
</organism>
<evidence type="ECO:0000256" key="1">
    <source>
        <dbReference type="SAM" id="Phobius"/>
    </source>
</evidence>
<keyword evidence="1" id="KW-1133">Transmembrane helix</keyword>
<sequence>MTPPIPLLWPRLSRLAALPPALSTLSDMIWYAIIFLNCFFWSSAACFFWFSVLIITSRLQRHTLAGLDEHRSVCAHRKSHLFCLGHMILVMVC</sequence>
<evidence type="ECO:0000313" key="3">
    <source>
        <dbReference type="Proteomes" id="UP000054549"/>
    </source>
</evidence>
<keyword evidence="1" id="KW-0812">Transmembrane</keyword>
<proteinExistence type="predicted"/>
<evidence type="ECO:0000313" key="2">
    <source>
        <dbReference type="EMBL" id="KIL62378.1"/>
    </source>
</evidence>
<dbReference type="AlphaFoldDB" id="A0A0C2X107"/>
<reference evidence="2 3" key="1">
    <citation type="submission" date="2014-04" db="EMBL/GenBank/DDBJ databases">
        <title>Evolutionary Origins and Diversification of the Mycorrhizal Mutualists.</title>
        <authorList>
            <consortium name="DOE Joint Genome Institute"/>
            <consortium name="Mycorrhizal Genomics Consortium"/>
            <person name="Kohler A."/>
            <person name="Kuo A."/>
            <person name="Nagy L.G."/>
            <person name="Floudas D."/>
            <person name="Copeland A."/>
            <person name="Barry K.W."/>
            <person name="Cichocki N."/>
            <person name="Veneault-Fourrey C."/>
            <person name="LaButti K."/>
            <person name="Lindquist E.A."/>
            <person name="Lipzen A."/>
            <person name="Lundell T."/>
            <person name="Morin E."/>
            <person name="Murat C."/>
            <person name="Riley R."/>
            <person name="Ohm R."/>
            <person name="Sun H."/>
            <person name="Tunlid A."/>
            <person name="Henrissat B."/>
            <person name="Grigoriev I.V."/>
            <person name="Hibbett D.S."/>
            <person name="Martin F."/>
        </authorList>
    </citation>
    <scope>NUCLEOTIDE SEQUENCE [LARGE SCALE GENOMIC DNA]</scope>
    <source>
        <strain evidence="2 3">Koide BX008</strain>
    </source>
</reference>
<keyword evidence="3" id="KW-1185">Reference proteome</keyword>
<gene>
    <name evidence="2" type="ORF">M378DRAFT_791949</name>
</gene>
<dbReference type="Proteomes" id="UP000054549">
    <property type="component" value="Unassembled WGS sequence"/>
</dbReference>
<dbReference type="HOGENOM" id="CLU_2399220_0_0_1"/>
<name>A0A0C2X107_AMAMK</name>
<dbReference type="EMBL" id="KN818271">
    <property type="protein sequence ID" value="KIL62378.1"/>
    <property type="molecule type" value="Genomic_DNA"/>
</dbReference>
<protein>
    <submittedName>
        <fullName evidence="2">Uncharacterized protein</fullName>
    </submittedName>
</protein>
<accession>A0A0C2X107</accession>